<dbReference type="PANTHER" id="PTHR43792">
    <property type="entry name" value="GNAT FAMILY, PUTATIVE (AFU_ORTHOLOGUE AFUA_3G00765)-RELATED-RELATED"/>
    <property type="match status" value="1"/>
</dbReference>
<keyword evidence="1 5" id="KW-0808">Transferase</keyword>
<reference evidence="5 6" key="1">
    <citation type="submission" date="2017-05" db="EMBL/GenBank/DDBJ databases">
        <title>Butyricicoccus porcorum sp. nov. a butyrate-producing bacterium from the swine intestinal tract.</title>
        <authorList>
            <person name="Trachsel J."/>
            <person name="Humphrey S."/>
            <person name="Allen H.K."/>
        </authorList>
    </citation>
    <scope>NUCLEOTIDE SEQUENCE [LARGE SCALE GENOMIC DNA]</scope>
    <source>
        <strain evidence="5">BB10</strain>
    </source>
</reference>
<comment type="similarity">
    <text evidence="3">Belongs to the acetyltransferase family. RimJ subfamily.</text>
</comment>
<proteinExistence type="inferred from homology"/>
<evidence type="ECO:0000256" key="3">
    <source>
        <dbReference type="ARBA" id="ARBA00038502"/>
    </source>
</evidence>
<keyword evidence="6" id="KW-1185">Reference proteome</keyword>
<evidence type="ECO:0000259" key="4">
    <source>
        <dbReference type="PROSITE" id="PS51186"/>
    </source>
</evidence>
<organism evidence="5 6">
    <name type="scientific">Butyricicoccus porcorum</name>
    <dbReference type="NCBI Taxonomy" id="1945634"/>
    <lineage>
        <taxon>Bacteria</taxon>
        <taxon>Bacillati</taxon>
        <taxon>Bacillota</taxon>
        <taxon>Clostridia</taxon>
        <taxon>Eubacteriales</taxon>
        <taxon>Butyricicoccaceae</taxon>
        <taxon>Butyricicoccus</taxon>
    </lineage>
</organism>
<accession>A0A252F2X5</accession>
<evidence type="ECO:0000313" key="5">
    <source>
        <dbReference type="EMBL" id="OUM20153.1"/>
    </source>
</evidence>
<comment type="caution">
    <text evidence="5">The sequence shown here is derived from an EMBL/GenBank/DDBJ whole genome shotgun (WGS) entry which is preliminary data.</text>
</comment>
<keyword evidence="2" id="KW-0012">Acyltransferase</keyword>
<dbReference type="InterPro" id="IPR000182">
    <property type="entry name" value="GNAT_dom"/>
</dbReference>
<feature type="domain" description="N-acetyltransferase" evidence="4">
    <location>
        <begin position="8"/>
        <end position="167"/>
    </location>
</feature>
<dbReference type="GO" id="GO:0016747">
    <property type="term" value="F:acyltransferase activity, transferring groups other than amino-acyl groups"/>
    <property type="evidence" value="ECO:0007669"/>
    <property type="project" value="InterPro"/>
</dbReference>
<dbReference type="InterPro" id="IPR051531">
    <property type="entry name" value="N-acetyltransferase"/>
</dbReference>
<dbReference type="RefSeq" id="WP_087020166.1">
    <property type="nucleotide sequence ID" value="NZ_CP178353.1"/>
</dbReference>
<evidence type="ECO:0000256" key="2">
    <source>
        <dbReference type="ARBA" id="ARBA00023315"/>
    </source>
</evidence>
<name>A0A252F2X5_9FIRM</name>
<dbReference type="PROSITE" id="PS51186">
    <property type="entry name" value="GNAT"/>
    <property type="match status" value="1"/>
</dbReference>
<dbReference type="Gene3D" id="3.40.630.30">
    <property type="match status" value="1"/>
</dbReference>
<dbReference type="SUPFAM" id="SSF55729">
    <property type="entry name" value="Acyl-CoA N-acyltransferases (Nat)"/>
    <property type="match status" value="1"/>
</dbReference>
<dbReference type="PANTHER" id="PTHR43792:SF8">
    <property type="entry name" value="[RIBOSOMAL PROTEIN US5]-ALANINE N-ACETYLTRANSFERASE"/>
    <property type="match status" value="1"/>
</dbReference>
<sequence length="188" mass="21309">MILQTKRCVLRPWRESDAPALYEYARDPRIGPAAGWPVHTDVQNSRRIIQEVLSEEETYAVVLRGDSADRPVGSIGLMFGTASNLPLGEGEAELGYWVGVPFWGQGLIPEAAHELMRHGFETLGLHTIWCGYFAGNEKSRRVQEKCGFRPHHVNKDQPWPLMGDIRTEYITCITRAQWEELCEAKNSD</sequence>
<evidence type="ECO:0000256" key="1">
    <source>
        <dbReference type="ARBA" id="ARBA00022679"/>
    </source>
</evidence>
<evidence type="ECO:0000313" key="6">
    <source>
        <dbReference type="Proteomes" id="UP000194903"/>
    </source>
</evidence>
<dbReference type="AlphaFoldDB" id="A0A252F2X5"/>
<protein>
    <submittedName>
        <fullName evidence="5">GNAT family N-acetyltransferase</fullName>
    </submittedName>
</protein>
<dbReference type="EMBL" id="NHOC01000007">
    <property type="protein sequence ID" value="OUM20153.1"/>
    <property type="molecule type" value="Genomic_DNA"/>
</dbReference>
<dbReference type="OrthoDB" id="9785602at2"/>
<dbReference type="Pfam" id="PF13302">
    <property type="entry name" value="Acetyltransf_3"/>
    <property type="match status" value="1"/>
</dbReference>
<gene>
    <name evidence="5" type="ORF">CBW42_08830</name>
</gene>
<dbReference type="InterPro" id="IPR016181">
    <property type="entry name" value="Acyl_CoA_acyltransferase"/>
</dbReference>
<dbReference type="Proteomes" id="UP000194903">
    <property type="component" value="Unassembled WGS sequence"/>
</dbReference>